<evidence type="ECO:0000313" key="2">
    <source>
        <dbReference type="Proteomes" id="UP000479190"/>
    </source>
</evidence>
<gene>
    <name evidence="1" type="ORF">TBRA_LOCUS6600</name>
</gene>
<sequence length="100" mass="10820">MKRGQCVAILQPRKICASIPGSPVRGHATNKYGPVTKPHIRETSDAPAMCSAKRARLQRRAGESCTATALLCKSLRYQSSHSAHLLAFRSQLACASENLT</sequence>
<dbReference type="AlphaFoldDB" id="A0A6H5IDR5"/>
<name>A0A6H5IDR5_9HYME</name>
<keyword evidence="2" id="KW-1185">Reference proteome</keyword>
<dbReference type="EMBL" id="CADCXV010000751">
    <property type="protein sequence ID" value="CAB0034702.1"/>
    <property type="molecule type" value="Genomic_DNA"/>
</dbReference>
<protein>
    <submittedName>
        <fullName evidence="1">Uncharacterized protein</fullName>
    </submittedName>
</protein>
<dbReference type="Proteomes" id="UP000479190">
    <property type="component" value="Unassembled WGS sequence"/>
</dbReference>
<reference evidence="1 2" key="1">
    <citation type="submission" date="2020-02" db="EMBL/GenBank/DDBJ databases">
        <authorList>
            <person name="Ferguson B K."/>
        </authorList>
    </citation>
    <scope>NUCLEOTIDE SEQUENCE [LARGE SCALE GENOMIC DNA]</scope>
</reference>
<accession>A0A6H5IDR5</accession>
<evidence type="ECO:0000313" key="1">
    <source>
        <dbReference type="EMBL" id="CAB0034702.1"/>
    </source>
</evidence>
<proteinExistence type="predicted"/>
<organism evidence="1 2">
    <name type="scientific">Trichogramma brassicae</name>
    <dbReference type="NCBI Taxonomy" id="86971"/>
    <lineage>
        <taxon>Eukaryota</taxon>
        <taxon>Metazoa</taxon>
        <taxon>Ecdysozoa</taxon>
        <taxon>Arthropoda</taxon>
        <taxon>Hexapoda</taxon>
        <taxon>Insecta</taxon>
        <taxon>Pterygota</taxon>
        <taxon>Neoptera</taxon>
        <taxon>Endopterygota</taxon>
        <taxon>Hymenoptera</taxon>
        <taxon>Apocrita</taxon>
        <taxon>Proctotrupomorpha</taxon>
        <taxon>Chalcidoidea</taxon>
        <taxon>Trichogrammatidae</taxon>
        <taxon>Trichogramma</taxon>
    </lineage>
</organism>